<reference evidence="1 3" key="1">
    <citation type="submission" date="2016-01" db="EMBL/GenBank/DDBJ databases">
        <title>Characterization of the Clostridium difficile lineages that are prevalent in Hong Kong and China.</title>
        <authorList>
            <person name="Kwok J.S.-L."/>
            <person name="Lam W.-Y."/>
            <person name="Ip M."/>
            <person name="Chan T.-F."/>
            <person name="Hawkey P.M."/>
            <person name="Tsui S.K.-W."/>
        </authorList>
    </citation>
    <scope>NUCLEOTIDE SEQUENCE [LARGE SCALE GENOMIC DNA]</scope>
    <source>
        <strain evidence="1 3">300064</strain>
    </source>
</reference>
<sequence length="110" mass="13170">MIKPDKHFNIETSIIKLGSIAIRELLKSNSIKFKDLFYLILDDYEDLDFEEFMYCLSFLYSIGIIEFYKNDRSIKLIQKSNIYEFFEKISFYFQKYITGKDGDICEHKTG</sequence>
<organism evidence="1 3">
    <name type="scientific">Clostridium butyricum</name>
    <dbReference type="NCBI Taxonomy" id="1492"/>
    <lineage>
        <taxon>Bacteria</taxon>
        <taxon>Bacillati</taxon>
        <taxon>Bacillota</taxon>
        <taxon>Clostridia</taxon>
        <taxon>Eubacteriales</taxon>
        <taxon>Clostridiaceae</taxon>
        <taxon>Clostridium</taxon>
    </lineage>
</organism>
<dbReference type="InterPro" id="IPR046897">
    <property type="entry name" value="ABC-3C_MC6"/>
</dbReference>
<dbReference type="EMBL" id="CP040627">
    <property type="protein sequence ID" value="QMW92923.1"/>
    <property type="molecule type" value="Genomic_DNA"/>
</dbReference>
<evidence type="ECO:0000313" key="2">
    <source>
        <dbReference type="EMBL" id="QMW92923.1"/>
    </source>
</evidence>
<dbReference type="RefSeq" id="WP_035765362.1">
    <property type="nucleotide sequence ID" value="NZ_AP019717.1"/>
</dbReference>
<protein>
    <submittedName>
        <fullName evidence="1">Uncharacterized protein</fullName>
    </submittedName>
</protein>
<name>A0A0A6PW11_CLOBU</name>
<dbReference type="AlphaFoldDB" id="A0A0A6PW11"/>
<reference evidence="2 4" key="2">
    <citation type="submission" date="2019-05" db="EMBL/GenBank/DDBJ databases">
        <authorList>
            <person name="Schori C."/>
            <person name="Ahrens C."/>
        </authorList>
    </citation>
    <scope>NUCLEOTIDE SEQUENCE [LARGE SCALE GENOMIC DNA]</scope>
    <source>
        <strain evidence="2 4">DSM 10702</strain>
    </source>
</reference>
<dbReference type="EMBL" id="LRDH01000067">
    <property type="protein sequence ID" value="PPV16713.1"/>
    <property type="molecule type" value="Genomic_DNA"/>
</dbReference>
<dbReference type="GeneID" id="92946209"/>
<dbReference type="Proteomes" id="UP000515243">
    <property type="component" value="Chromosome 2"/>
</dbReference>
<accession>A0A0A6PW11</accession>
<dbReference type="Pfam" id="PF20293">
    <property type="entry name" value="MC6"/>
    <property type="match status" value="1"/>
</dbReference>
<evidence type="ECO:0000313" key="1">
    <source>
        <dbReference type="EMBL" id="PPV16713.1"/>
    </source>
</evidence>
<proteinExistence type="predicted"/>
<evidence type="ECO:0000313" key="3">
    <source>
        <dbReference type="Proteomes" id="UP000238081"/>
    </source>
</evidence>
<dbReference type="Proteomes" id="UP000238081">
    <property type="component" value="Unassembled WGS sequence"/>
</dbReference>
<evidence type="ECO:0000313" key="4">
    <source>
        <dbReference type="Proteomes" id="UP000515243"/>
    </source>
</evidence>
<gene>
    <name evidence="1" type="ORF">AWN73_09350</name>
    <name evidence="2" type="ORF">FF104_18520</name>
</gene>